<keyword evidence="1" id="KW-1133">Transmembrane helix</keyword>
<protein>
    <submittedName>
        <fullName evidence="2">Uncharacterized protein</fullName>
    </submittedName>
</protein>
<feature type="transmembrane region" description="Helical" evidence="1">
    <location>
        <begin position="15"/>
        <end position="38"/>
    </location>
</feature>
<comment type="caution">
    <text evidence="2">The sequence shown here is derived from an EMBL/GenBank/DDBJ whole genome shotgun (WGS) entry which is preliminary data.</text>
</comment>
<name>A0A0W8FU35_9ZZZZ</name>
<keyword evidence="1" id="KW-0472">Membrane</keyword>
<evidence type="ECO:0000256" key="1">
    <source>
        <dbReference type="SAM" id="Phobius"/>
    </source>
</evidence>
<proteinExistence type="predicted"/>
<keyword evidence="1" id="KW-0812">Transmembrane</keyword>
<dbReference type="EMBL" id="LNQE01000848">
    <property type="protein sequence ID" value="KUG24424.1"/>
    <property type="molecule type" value="Genomic_DNA"/>
</dbReference>
<gene>
    <name evidence="2" type="ORF">ASZ90_005754</name>
</gene>
<reference evidence="2" key="1">
    <citation type="journal article" date="2015" name="Proc. Natl. Acad. Sci. U.S.A.">
        <title>Networks of energetic and metabolic interactions define dynamics in microbial communities.</title>
        <authorList>
            <person name="Embree M."/>
            <person name="Liu J.K."/>
            <person name="Al-Bassam M.M."/>
            <person name="Zengler K."/>
        </authorList>
    </citation>
    <scope>NUCLEOTIDE SEQUENCE</scope>
</reference>
<organism evidence="2">
    <name type="scientific">hydrocarbon metagenome</name>
    <dbReference type="NCBI Taxonomy" id="938273"/>
    <lineage>
        <taxon>unclassified sequences</taxon>
        <taxon>metagenomes</taxon>
        <taxon>ecological metagenomes</taxon>
    </lineage>
</organism>
<sequence>MIKNFWNKLDKKQRYLVAGTAVFVLIALLLETVVFPFGEANEKLTKAIKVNQNKLAEISKLDNEFNLQEARLAEIERAMSARSADFTLFSYLEKKATLANVKRNIKYMNSSRGTQSASFEESLIDMKLDKITIKQLTDFLYFAESPADLVKIKKIVINKMKESPEYLSAQLQIASFQTLNRR</sequence>
<dbReference type="AlphaFoldDB" id="A0A0W8FU35"/>
<accession>A0A0W8FU35</accession>
<evidence type="ECO:0000313" key="2">
    <source>
        <dbReference type="EMBL" id="KUG24424.1"/>
    </source>
</evidence>